<dbReference type="EMBL" id="AAFI02000019">
    <property type="protein sequence ID" value="EAL68800.1"/>
    <property type="molecule type" value="Genomic_DNA"/>
</dbReference>
<reference evidence="2 3" key="1">
    <citation type="journal article" date="2005" name="Nature">
        <title>The genome of the social amoeba Dictyostelium discoideum.</title>
        <authorList>
            <consortium name="The Dictyostelium discoideum Sequencing Consortium"/>
            <person name="Eichinger L."/>
            <person name="Pachebat J.A."/>
            <person name="Glockner G."/>
            <person name="Rajandream M.A."/>
            <person name="Sucgang R."/>
            <person name="Berriman M."/>
            <person name="Song J."/>
            <person name="Olsen R."/>
            <person name="Szafranski K."/>
            <person name="Xu Q."/>
            <person name="Tunggal B."/>
            <person name="Kummerfeld S."/>
            <person name="Madera M."/>
            <person name="Konfortov B.A."/>
            <person name="Rivero F."/>
            <person name="Bankier A.T."/>
            <person name="Lehmann R."/>
            <person name="Hamlin N."/>
            <person name="Davies R."/>
            <person name="Gaudet P."/>
            <person name="Fey P."/>
            <person name="Pilcher K."/>
            <person name="Chen G."/>
            <person name="Saunders D."/>
            <person name="Sodergren E."/>
            <person name="Davis P."/>
            <person name="Kerhornou A."/>
            <person name="Nie X."/>
            <person name="Hall N."/>
            <person name="Anjard C."/>
            <person name="Hemphill L."/>
            <person name="Bason N."/>
            <person name="Farbrother P."/>
            <person name="Desany B."/>
            <person name="Just E."/>
            <person name="Morio T."/>
            <person name="Rost R."/>
            <person name="Churcher C."/>
            <person name="Cooper J."/>
            <person name="Haydock S."/>
            <person name="van Driessche N."/>
            <person name="Cronin A."/>
            <person name="Goodhead I."/>
            <person name="Muzny D."/>
            <person name="Mourier T."/>
            <person name="Pain A."/>
            <person name="Lu M."/>
            <person name="Harper D."/>
            <person name="Lindsay R."/>
            <person name="Hauser H."/>
            <person name="James K."/>
            <person name="Quiles M."/>
            <person name="Madan Babu M."/>
            <person name="Saito T."/>
            <person name="Buchrieser C."/>
            <person name="Wardroper A."/>
            <person name="Felder M."/>
            <person name="Thangavelu M."/>
            <person name="Johnson D."/>
            <person name="Knights A."/>
            <person name="Loulseged H."/>
            <person name="Mungall K."/>
            <person name="Oliver K."/>
            <person name="Price C."/>
            <person name="Quail M.A."/>
            <person name="Urushihara H."/>
            <person name="Hernandez J."/>
            <person name="Rabbinowitsch E."/>
            <person name="Steffen D."/>
            <person name="Sanders M."/>
            <person name="Ma J."/>
            <person name="Kohara Y."/>
            <person name="Sharp S."/>
            <person name="Simmonds M."/>
            <person name="Spiegler S."/>
            <person name="Tivey A."/>
            <person name="Sugano S."/>
            <person name="White B."/>
            <person name="Walker D."/>
            <person name="Woodward J."/>
            <person name="Winckler T."/>
            <person name="Tanaka Y."/>
            <person name="Shaulsky G."/>
            <person name="Schleicher M."/>
            <person name="Weinstock G."/>
            <person name="Rosenthal A."/>
            <person name="Cox E.C."/>
            <person name="Chisholm R.L."/>
            <person name="Gibbs R."/>
            <person name="Loomis W.F."/>
            <person name="Platzer M."/>
            <person name="Kay R.R."/>
            <person name="Williams J."/>
            <person name="Dear P.H."/>
            <person name="Noegel A.A."/>
            <person name="Barrell B."/>
            <person name="Kuspa A."/>
        </authorList>
    </citation>
    <scope>NUCLEOTIDE SEQUENCE [LARGE SCALE GENOMIC DNA]</scope>
    <source>
        <strain evidence="2 3">AX4</strain>
    </source>
</reference>
<accession>Q54ZY5</accession>
<dbReference type="GeneID" id="8620925"/>
<proteinExistence type="predicted"/>
<dbReference type="KEGG" id="ddi:DDB_G0277229"/>
<comment type="caution">
    <text evidence="2">The sequence shown here is derived from an EMBL/GenBank/DDBJ whole genome shotgun (WGS) entry which is preliminary data.</text>
</comment>
<name>Q86K58_DICDI</name>
<dbReference type="InParanoid" id="Q86K58"/>
<dbReference type="RefSeq" id="XP_642731.1">
    <property type="nucleotide sequence ID" value="XM_637639.1"/>
</dbReference>
<evidence type="ECO:0000313" key="2">
    <source>
        <dbReference type="EMBL" id="EAL68800.1"/>
    </source>
</evidence>
<dbReference type="PaxDb" id="44689-DDB0169116"/>
<gene>
    <name evidence="2" type="ORF">DDB_G0277229</name>
</gene>
<evidence type="ECO:0000313" key="3">
    <source>
        <dbReference type="Proteomes" id="UP000002195"/>
    </source>
</evidence>
<organism evidence="2 3">
    <name type="scientific">Dictyostelium discoideum</name>
    <name type="common">Social amoeba</name>
    <dbReference type="NCBI Taxonomy" id="44689"/>
    <lineage>
        <taxon>Eukaryota</taxon>
        <taxon>Amoebozoa</taxon>
        <taxon>Evosea</taxon>
        <taxon>Eumycetozoa</taxon>
        <taxon>Dictyostelia</taxon>
        <taxon>Dictyosteliales</taxon>
        <taxon>Dictyosteliaceae</taxon>
        <taxon>Dictyostelium</taxon>
    </lineage>
</organism>
<keyword evidence="1" id="KW-0175">Coiled coil</keyword>
<evidence type="ECO:0000256" key="1">
    <source>
        <dbReference type="SAM" id="Coils"/>
    </source>
</evidence>
<dbReference type="Proteomes" id="UP000002195">
    <property type="component" value="Unassembled WGS sequence"/>
</dbReference>
<dbReference type="OMA" id="NYLTSFW"/>
<feature type="coiled-coil region" evidence="1">
    <location>
        <begin position="504"/>
        <end position="533"/>
    </location>
</feature>
<protein>
    <submittedName>
        <fullName evidence="2">Uncharacterized protein</fullName>
    </submittedName>
</protein>
<accession>Q86K58</accession>
<dbReference type="HOGENOM" id="CLU_387060_0_0_1"/>
<dbReference type="AlphaFoldDB" id="Q86K58"/>
<dbReference type="dictyBase" id="DDB_G0277229"/>
<dbReference type="VEuPathDB" id="AmoebaDB:DDB_G0277229"/>
<keyword evidence="3" id="KW-1185">Reference proteome</keyword>
<sequence length="714" mass="81471">MNKIVIIKNQTIIIKIINYLTSFWVSGGKFGDSSSNEMFSLVFIGIVRDLSMVSKEWYNTIIPIGLKLPQYYLLNESELLNKGIKRMINSKSIFIKLGSVTNANHKSRLLNEFSDSISSITLKPNFNATDISNSNQFNIKPWCFKNLQSLQLNLGDYPNWKIYLNHLFPINQFNSQINATNDQLELLNKLHNDSNCVNLTSINEITNNNNNNNYYNFDWTNQLKTLILDFTTTTTNTTNATTDFDLTIFDNFIKLGGFYKLNTLKLKSNLKRVDGLCSELTKKVETFQLYGIRIDSEQISKLLASTSNNLKFFETSQCLPLIGSKSICETLKSIFSNSNNSCKLESYHQTSYSNEDLNDLISLLSSSNNENFKSLKINSQIELSKNSNSNNNNNSGSGSSIGYNQSSIQYLSLILPDTSFCKFIFSKVSFKLTTLNLKFIRFYSSNLNDKLNNDTEMIDIIIEILKNQNQSLKILKIQNTISDLDKLKQNPINCSISKLLSFICDKQQQQQQQQQQQNEIEIEENQLEEINLRNFWISKETIITTLSSFNNNSKSKVKSFYISGLSDFKPTDISHTLLSNDTICKLISFGISLMSIKDRDDNSKTTTATTTTSLKNKFSSAFRNTFSNINEINDCDKNYLKLLIEILKSNKIIQHIEINTPTHQFTTGLEELISTIKNNKTIVSIGLNINNNNFINQCLNNSIYPYFNPPSINY</sequence>
<dbReference type="FunCoup" id="Q86K58">
    <property type="interactions" value="2"/>
</dbReference>
<dbReference type="eggNOG" id="ENOG502RDB4">
    <property type="taxonomic scope" value="Eukaryota"/>
</dbReference>